<dbReference type="EC" id="2.1.2.9" evidence="2 5"/>
<feature type="binding site" evidence="5">
    <location>
        <begin position="109"/>
        <end position="112"/>
    </location>
    <ligand>
        <name>(6S)-5,6,7,8-tetrahydrofolate</name>
        <dbReference type="ChEBI" id="CHEBI:57453"/>
    </ligand>
</feature>
<comment type="function">
    <text evidence="5">Attaches a formyl group to the free amino group of methionyl-tRNA(fMet). The formyl group appears to play a dual role in the initiator identity of N-formylmethionyl-tRNA by promoting its recognition by IF2 and preventing the misappropriation of this tRNA by the elongation apparatus.</text>
</comment>
<dbReference type="InterPro" id="IPR005793">
    <property type="entry name" value="Formyl_trans_C"/>
</dbReference>
<feature type="domain" description="Formyl transferase C-terminal" evidence="7">
    <location>
        <begin position="203"/>
        <end position="299"/>
    </location>
</feature>
<dbReference type="GO" id="GO:0004479">
    <property type="term" value="F:methionyl-tRNA formyltransferase activity"/>
    <property type="evidence" value="ECO:0007669"/>
    <property type="project" value="UniProtKB-UniRule"/>
</dbReference>
<dbReference type="InterPro" id="IPR011034">
    <property type="entry name" value="Formyl_transferase-like_C_sf"/>
</dbReference>
<gene>
    <name evidence="5" type="primary">fmt</name>
    <name evidence="8" type="ORF">AVDCRST_MAG68-897</name>
</gene>
<evidence type="ECO:0000259" key="6">
    <source>
        <dbReference type="Pfam" id="PF00551"/>
    </source>
</evidence>
<dbReference type="InterPro" id="IPR036477">
    <property type="entry name" value="Formyl_transf_N_sf"/>
</dbReference>
<name>A0A6J4KG27_9BACT</name>
<organism evidence="8">
    <name type="scientific">uncultured Gemmatimonadota bacterium</name>
    <dbReference type="NCBI Taxonomy" id="203437"/>
    <lineage>
        <taxon>Bacteria</taxon>
        <taxon>Pseudomonadati</taxon>
        <taxon>Gemmatimonadota</taxon>
        <taxon>environmental samples</taxon>
    </lineage>
</organism>
<evidence type="ECO:0000256" key="5">
    <source>
        <dbReference type="HAMAP-Rule" id="MF_00182"/>
    </source>
</evidence>
<accession>A0A6J4KG27</accession>
<evidence type="ECO:0000256" key="1">
    <source>
        <dbReference type="ARBA" id="ARBA00010699"/>
    </source>
</evidence>
<dbReference type="Gene3D" id="3.40.50.12230">
    <property type="match status" value="1"/>
</dbReference>
<evidence type="ECO:0000256" key="4">
    <source>
        <dbReference type="ARBA" id="ARBA00022917"/>
    </source>
</evidence>
<dbReference type="SUPFAM" id="SSF53328">
    <property type="entry name" value="Formyltransferase"/>
    <property type="match status" value="1"/>
</dbReference>
<dbReference type="SUPFAM" id="SSF50486">
    <property type="entry name" value="FMT C-terminal domain-like"/>
    <property type="match status" value="1"/>
</dbReference>
<proteinExistence type="inferred from homology"/>
<comment type="catalytic activity">
    <reaction evidence="5">
        <text>L-methionyl-tRNA(fMet) + (6R)-10-formyltetrahydrofolate = N-formyl-L-methionyl-tRNA(fMet) + (6S)-5,6,7,8-tetrahydrofolate + H(+)</text>
        <dbReference type="Rhea" id="RHEA:24380"/>
        <dbReference type="Rhea" id="RHEA-COMP:9952"/>
        <dbReference type="Rhea" id="RHEA-COMP:9953"/>
        <dbReference type="ChEBI" id="CHEBI:15378"/>
        <dbReference type="ChEBI" id="CHEBI:57453"/>
        <dbReference type="ChEBI" id="CHEBI:78530"/>
        <dbReference type="ChEBI" id="CHEBI:78844"/>
        <dbReference type="ChEBI" id="CHEBI:195366"/>
        <dbReference type="EC" id="2.1.2.9"/>
    </reaction>
</comment>
<dbReference type="PROSITE" id="PS00373">
    <property type="entry name" value="GART"/>
    <property type="match status" value="1"/>
</dbReference>
<sequence length="311" mass="33116">MRIVFWGTPEFAVPALRAIADEGHDVAGVVTQPDRPAGRGRGVAQSAVKREALEMGVPVLQPERARGDEFMAALRALEPELSVVVAYGQILKPEVLELPPLGSINIHASLLPELRGAAPIQWAIARGCQTTGVTIMRMEAGLDSGPMLIRAEEPILPDDSGTELARRLSAVGAEAVVEALALIESGQIEEEVQDHSRATYAPKIERETARIDWTLPAEEAALFIRGMDDVPGAWTPHGARGAVKLFRPQPRDESGEPGCVLAVGADGVLVACGIGAVMIREVQPPGKRRMAAGDWVRGRGVSIDDQFGAEA</sequence>
<dbReference type="InterPro" id="IPR044135">
    <property type="entry name" value="Met-tRNA-FMT_C"/>
</dbReference>
<dbReference type="AlphaFoldDB" id="A0A6J4KG27"/>
<dbReference type="InterPro" id="IPR001555">
    <property type="entry name" value="GART_AS"/>
</dbReference>
<dbReference type="HAMAP" id="MF_00182">
    <property type="entry name" value="Formyl_trans"/>
    <property type="match status" value="1"/>
</dbReference>
<dbReference type="EMBL" id="CADCTW010000039">
    <property type="protein sequence ID" value="CAA9303905.1"/>
    <property type="molecule type" value="Genomic_DNA"/>
</dbReference>
<protein>
    <recommendedName>
        <fullName evidence="2 5">Methionyl-tRNA formyltransferase</fullName>
        <ecNumber evidence="2 5">2.1.2.9</ecNumber>
    </recommendedName>
</protein>
<dbReference type="InterPro" id="IPR041711">
    <property type="entry name" value="Met-tRNA-FMT_N"/>
</dbReference>
<dbReference type="InterPro" id="IPR002376">
    <property type="entry name" value="Formyl_transf_N"/>
</dbReference>
<comment type="similarity">
    <text evidence="1 5">Belongs to the Fmt family.</text>
</comment>
<dbReference type="FunFam" id="3.40.50.12230:FF:000001">
    <property type="entry name" value="Methionyl-tRNA formyltransferase"/>
    <property type="match status" value="1"/>
</dbReference>
<dbReference type="NCBIfam" id="TIGR00460">
    <property type="entry name" value="fmt"/>
    <property type="match status" value="1"/>
</dbReference>
<dbReference type="Pfam" id="PF00551">
    <property type="entry name" value="Formyl_trans_N"/>
    <property type="match status" value="1"/>
</dbReference>
<evidence type="ECO:0000259" key="7">
    <source>
        <dbReference type="Pfam" id="PF02911"/>
    </source>
</evidence>
<dbReference type="CDD" id="cd08646">
    <property type="entry name" value="FMT_core_Met-tRNA-FMT_N"/>
    <property type="match status" value="1"/>
</dbReference>
<keyword evidence="4 5" id="KW-0648">Protein biosynthesis</keyword>
<dbReference type="Pfam" id="PF02911">
    <property type="entry name" value="Formyl_trans_C"/>
    <property type="match status" value="1"/>
</dbReference>
<dbReference type="CDD" id="cd08704">
    <property type="entry name" value="Met_tRNA_FMT_C"/>
    <property type="match status" value="1"/>
</dbReference>
<dbReference type="GO" id="GO:0005829">
    <property type="term" value="C:cytosol"/>
    <property type="evidence" value="ECO:0007669"/>
    <property type="project" value="TreeGrafter"/>
</dbReference>
<dbReference type="PANTHER" id="PTHR11138">
    <property type="entry name" value="METHIONYL-TRNA FORMYLTRANSFERASE"/>
    <property type="match status" value="1"/>
</dbReference>
<dbReference type="InterPro" id="IPR005794">
    <property type="entry name" value="Fmt"/>
</dbReference>
<keyword evidence="3 5" id="KW-0808">Transferase</keyword>
<reference evidence="8" key="1">
    <citation type="submission" date="2020-02" db="EMBL/GenBank/DDBJ databases">
        <authorList>
            <person name="Meier V. D."/>
        </authorList>
    </citation>
    <scope>NUCLEOTIDE SEQUENCE</scope>
    <source>
        <strain evidence="8">AVDCRST_MAG68</strain>
    </source>
</reference>
<dbReference type="PANTHER" id="PTHR11138:SF5">
    <property type="entry name" value="METHIONYL-TRNA FORMYLTRANSFERASE, MITOCHONDRIAL"/>
    <property type="match status" value="1"/>
</dbReference>
<evidence type="ECO:0000256" key="3">
    <source>
        <dbReference type="ARBA" id="ARBA00022679"/>
    </source>
</evidence>
<feature type="domain" description="Formyl transferase N-terminal" evidence="6">
    <location>
        <begin position="1"/>
        <end position="180"/>
    </location>
</feature>
<evidence type="ECO:0000256" key="2">
    <source>
        <dbReference type="ARBA" id="ARBA00012261"/>
    </source>
</evidence>
<evidence type="ECO:0000313" key="8">
    <source>
        <dbReference type="EMBL" id="CAA9303905.1"/>
    </source>
</evidence>